<dbReference type="OrthoDB" id="10335179at2759"/>
<gene>
    <name evidence="4" type="ORF">FNK824_LOCUS34693</name>
    <name evidence="3" type="ORF">OTI717_LOCUS34847</name>
    <name evidence="1" type="ORF">RFH988_LOCUS35612</name>
    <name evidence="2" type="ORF">SEV965_LOCUS37604</name>
</gene>
<sequence length="90" mass="10355">MKGLTHATSVQSYTKQGGFQSTTCTDQIIVQLLYQQELNLDLDTINYTCSLKENLISIDWMYSNPLVNQTLYRLFGNSTIDYWGINEMCD</sequence>
<dbReference type="EMBL" id="CAJOAX010012854">
    <property type="protein sequence ID" value="CAF4120091.1"/>
    <property type="molecule type" value="Genomic_DNA"/>
</dbReference>
<dbReference type="AlphaFoldDB" id="A0A815MKR3"/>
<proteinExistence type="predicted"/>
<dbReference type="Proteomes" id="UP000663889">
    <property type="component" value="Unassembled WGS sequence"/>
</dbReference>
<dbReference type="Proteomes" id="UP000663874">
    <property type="component" value="Unassembled WGS sequence"/>
</dbReference>
<protein>
    <submittedName>
        <fullName evidence="1">Uncharacterized protein</fullName>
    </submittedName>
</protein>
<evidence type="ECO:0000313" key="3">
    <source>
        <dbReference type="EMBL" id="CAF4120091.1"/>
    </source>
</evidence>
<evidence type="ECO:0000313" key="5">
    <source>
        <dbReference type="Proteomes" id="UP000663882"/>
    </source>
</evidence>
<dbReference type="EMBL" id="CAJOBE010013889">
    <property type="protein sequence ID" value="CAF4171115.1"/>
    <property type="molecule type" value="Genomic_DNA"/>
</dbReference>
<evidence type="ECO:0000313" key="1">
    <source>
        <dbReference type="EMBL" id="CAF1421939.1"/>
    </source>
</evidence>
<reference evidence="1" key="1">
    <citation type="submission" date="2021-02" db="EMBL/GenBank/DDBJ databases">
        <authorList>
            <person name="Nowell W R."/>
        </authorList>
    </citation>
    <scope>NUCLEOTIDE SEQUENCE</scope>
</reference>
<dbReference type="Proteomes" id="UP000663823">
    <property type="component" value="Unassembled WGS sequence"/>
</dbReference>
<organism evidence="1 5">
    <name type="scientific">Rotaria sordida</name>
    <dbReference type="NCBI Taxonomy" id="392033"/>
    <lineage>
        <taxon>Eukaryota</taxon>
        <taxon>Metazoa</taxon>
        <taxon>Spiralia</taxon>
        <taxon>Gnathifera</taxon>
        <taxon>Rotifera</taxon>
        <taxon>Eurotatoria</taxon>
        <taxon>Bdelloidea</taxon>
        <taxon>Philodinida</taxon>
        <taxon>Philodinidae</taxon>
        <taxon>Rotaria</taxon>
    </lineage>
</organism>
<dbReference type="EMBL" id="CAJNOU010007943">
    <property type="protein sequence ID" value="CAF1532429.1"/>
    <property type="molecule type" value="Genomic_DNA"/>
</dbReference>
<dbReference type="EMBL" id="CAJNOO010005522">
    <property type="protein sequence ID" value="CAF1421939.1"/>
    <property type="molecule type" value="Genomic_DNA"/>
</dbReference>
<evidence type="ECO:0000313" key="4">
    <source>
        <dbReference type="EMBL" id="CAF4171115.1"/>
    </source>
</evidence>
<accession>A0A815MKR3</accession>
<comment type="caution">
    <text evidence="1">The sequence shown here is derived from an EMBL/GenBank/DDBJ whole genome shotgun (WGS) entry which is preliminary data.</text>
</comment>
<name>A0A815MKR3_9BILA</name>
<dbReference type="Proteomes" id="UP000663882">
    <property type="component" value="Unassembled WGS sequence"/>
</dbReference>
<evidence type="ECO:0000313" key="2">
    <source>
        <dbReference type="EMBL" id="CAF1532429.1"/>
    </source>
</evidence>